<feature type="compositionally biased region" description="Polar residues" evidence="1">
    <location>
        <begin position="535"/>
        <end position="549"/>
    </location>
</feature>
<name>A0ABR0JZA2_9EURO</name>
<organism evidence="2 3">
    <name type="scientific">Lithohypha guttulata</name>
    <dbReference type="NCBI Taxonomy" id="1690604"/>
    <lineage>
        <taxon>Eukaryota</taxon>
        <taxon>Fungi</taxon>
        <taxon>Dikarya</taxon>
        <taxon>Ascomycota</taxon>
        <taxon>Pezizomycotina</taxon>
        <taxon>Eurotiomycetes</taxon>
        <taxon>Chaetothyriomycetidae</taxon>
        <taxon>Chaetothyriales</taxon>
        <taxon>Trichomeriaceae</taxon>
        <taxon>Lithohypha</taxon>
    </lineage>
</organism>
<feature type="region of interest" description="Disordered" evidence="1">
    <location>
        <begin position="622"/>
        <end position="667"/>
    </location>
</feature>
<feature type="compositionally biased region" description="Polar residues" evidence="1">
    <location>
        <begin position="638"/>
        <end position="654"/>
    </location>
</feature>
<feature type="compositionally biased region" description="Polar residues" evidence="1">
    <location>
        <begin position="694"/>
        <end position="703"/>
    </location>
</feature>
<feature type="compositionally biased region" description="Polar residues" evidence="1">
    <location>
        <begin position="351"/>
        <end position="362"/>
    </location>
</feature>
<feature type="region of interest" description="Disordered" evidence="1">
    <location>
        <begin position="173"/>
        <end position="285"/>
    </location>
</feature>
<feature type="region of interest" description="Disordered" evidence="1">
    <location>
        <begin position="691"/>
        <end position="716"/>
    </location>
</feature>
<feature type="compositionally biased region" description="Polar residues" evidence="1">
    <location>
        <begin position="269"/>
        <end position="285"/>
    </location>
</feature>
<feature type="region of interest" description="Disordered" evidence="1">
    <location>
        <begin position="527"/>
        <end position="550"/>
    </location>
</feature>
<reference evidence="2 3" key="1">
    <citation type="submission" date="2023-08" db="EMBL/GenBank/DDBJ databases">
        <title>Black Yeasts Isolated from many extreme environments.</title>
        <authorList>
            <person name="Coleine C."/>
            <person name="Stajich J.E."/>
            <person name="Selbmann L."/>
        </authorList>
    </citation>
    <scope>NUCLEOTIDE SEQUENCE [LARGE SCALE GENOMIC DNA]</scope>
    <source>
        <strain evidence="2 3">CCFEE 5885</strain>
    </source>
</reference>
<feature type="compositionally biased region" description="Basic and acidic residues" evidence="1">
    <location>
        <begin position="781"/>
        <end position="792"/>
    </location>
</feature>
<proteinExistence type="predicted"/>
<sequence length="845" mass="92178">MPSSYARSYHSASGQRLGRAVSPALSNMYEYRNPAGHMSRHHSFGTAPSSPASITSFGRSLHNYRSEHNGSVASLRPLPSPGIASNRYQTSRRTFSRHLTASSAMRPPQRFYSRASLDSEPASSTGSIVPFYYDYSESFHGADGLIRWPADHPTIPEVGVDQEEDFKQHKPRIAEPQDPFGTMPGSRFSPAELPTRHNRRSSEQSVRSRHSRRTSDKSNLSARLFSHAIKEHPTYEQEGEQDVVSGATETQSEPESYVKAVDQDGTAVGRNSTNSPRLWPSPSSSTFFTNACRSPRNLTNLAAKAHSPELRDVGSIDAIATNHRAPKRKDQELAGSERYRLATPKFRPLSMSMTPKSRSSISRIPKVHRTPEIVSPRPERPTSSQSRKRFSKILDLDQNAATIEPYSPGHSMLHPFTELERVEETASPGRTSPTTSSHAVSTGRTPGRDATNNTRPAVTRDKHMGIMSRDSSTFESLLDRHIECLGLRPGETTAPGLSTCRAETSHELEHIPELDIPGVSLTILSPKSEPGPLTDVSNRPTSLSSSAQRNLMPRRLFASLSGSRGLKLSLAGSESDGRFSSAWADEKTTPSIGWLPLPSESSLNIDATMSRQTLLSGDYADVESSRTVKQSGLRRHSSPSLTSMSEREISTNADQRAADTDGMPYLRSKSDVDYRKEFQKDRKLEMNLRAQDQGVGSSTSDAWVSTDDRSGHDQTNLRRLGLTGAPISGVNGFAELSGKSTNISQQSSTSVLNIRDSIPRDARSGTVTATPLPARQPTGSTRKDAANAKSQDDNCGIGEPVDICGVSSYGPNHKISTKSSVPRLSTPAFGPAMRVSQFDLAAVTN</sequence>
<dbReference type="EMBL" id="JAVRRG010000164">
    <property type="protein sequence ID" value="KAK5079924.1"/>
    <property type="molecule type" value="Genomic_DNA"/>
</dbReference>
<feature type="region of interest" description="Disordered" evidence="1">
    <location>
        <begin position="344"/>
        <end position="456"/>
    </location>
</feature>
<protein>
    <submittedName>
        <fullName evidence="2">Uncharacterized protein</fullName>
    </submittedName>
</protein>
<evidence type="ECO:0000313" key="2">
    <source>
        <dbReference type="EMBL" id="KAK5079924.1"/>
    </source>
</evidence>
<feature type="region of interest" description="Disordered" evidence="1">
    <location>
        <begin position="70"/>
        <end position="90"/>
    </location>
</feature>
<evidence type="ECO:0000313" key="3">
    <source>
        <dbReference type="Proteomes" id="UP001345013"/>
    </source>
</evidence>
<evidence type="ECO:0000256" key="1">
    <source>
        <dbReference type="SAM" id="MobiDB-lite"/>
    </source>
</evidence>
<feature type="region of interest" description="Disordered" evidence="1">
    <location>
        <begin position="760"/>
        <end position="797"/>
    </location>
</feature>
<keyword evidence="3" id="KW-1185">Reference proteome</keyword>
<dbReference type="Proteomes" id="UP001345013">
    <property type="component" value="Unassembled WGS sequence"/>
</dbReference>
<feature type="compositionally biased region" description="Polar residues" evidence="1">
    <location>
        <begin position="428"/>
        <end position="456"/>
    </location>
</feature>
<feature type="compositionally biased region" description="Basic and acidic residues" evidence="1">
    <location>
        <begin position="706"/>
        <end position="716"/>
    </location>
</feature>
<comment type="caution">
    <text evidence="2">The sequence shown here is derived from an EMBL/GenBank/DDBJ whole genome shotgun (WGS) entry which is preliminary data.</text>
</comment>
<gene>
    <name evidence="2" type="ORF">LTR24_008814</name>
</gene>
<accession>A0ABR0JZA2</accession>